<sequence>CGLRPNRSKSASTSNRVVGGASSAQLGDWPWQASLQQNNIHHCGATLISNTWLVSAAHCFRHSKNPHAWTVTFGNLLRPPRMKRSVKAIIVHEKYQYPAPKHDIAVVKLSEHVDFTSSVHRICLPDPAQIFPYNSDAVVTGWGAQKGEVQNLNVLQEATVKLIDTDTCNREEVYHGLVAPGMLCAGYLQGGVDACQGDSGGPLVSPDSRGMWYLVGIVSWGEECGKPNKPGVYTRVTYYRDWITSITGL</sequence>
<dbReference type="InterPro" id="IPR018114">
    <property type="entry name" value="TRYPSIN_HIS"/>
</dbReference>
<dbReference type="PANTHER" id="PTHR24252:SF17">
    <property type="entry name" value="SUPPRESSOR OF TUMORIGENICITY 14 PROTEIN HOMOLOG-RELATED"/>
    <property type="match status" value="1"/>
</dbReference>
<dbReference type="GO" id="GO:0097264">
    <property type="term" value="P:self proteolysis"/>
    <property type="evidence" value="ECO:0007669"/>
    <property type="project" value="Ensembl"/>
</dbReference>
<name>K7F4E8_PELSI</name>
<dbReference type="OMA" id="DSRGMWY"/>
<dbReference type="PROSITE" id="PS50240">
    <property type="entry name" value="TRYPSIN_DOM"/>
    <property type="match status" value="1"/>
</dbReference>
<dbReference type="Proteomes" id="UP000007267">
    <property type="component" value="Unassembled WGS sequence"/>
</dbReference>
<evidence type="ECO:0000256" key="4">
    <source>
        <dbReference type="ARBA" id="ARBA00023157"/>
    </source>
</evidence>
<reference evidence="8" key="4">
    <citation type="submission" date="2025-09" db="UniProtKB">
        <authorList>
            <consortium name="Ensembl"/>
        </authorList>
    </citation>
    <scope>IDENTIFICATION</scope>
</reference>
<dbReference type="EMBL" id="AGCU01118801">
    <property type="status" value="NOT_ANNOTATED_CDS"/>
    <property type="molecule type" value="Genomic_DNA"/>
</dbReference>
<dbReference type="Gene3D" id="2.40.10.10">
    <property type="entry name" value="Trypsin-like serine proteases"/>
    <property type="match status" value="2"/>
</dbReference>
<feature type="domain" description="Peptidase S1" evidence="7">
    <location>
        <begin position="17"/>
        <end position="248"/>
    </location>
</feature>
<dbReference type="AlphaFoldDB" id="K7F4E8"/>
<keyword evidence="2 5" id="KW-0378">Hydrolase</keyword>
<organism evidence="8 9">
    <name type="scientific">Pelodiscus sinensis</name>
    <name type="common">Chinese softshell turtle</name>
    <name type="synonym">Trionyx sinensis</name>
    <dbReference type="NCBI Taxonomy" id="13735"/>
    <lineage>
        <taxon>Eukaryota</taxon>
        <taxon>Metazoa</taxon>
        <taxon>Chordata</taxon>
        <taxon>Craniata</taxon>
        <taxon>Vertebrata</taxon>
        <taxon>Euteleostomi</taxon>
        <taxon>Archelosauria</taxon>
        <taxon>Testudinata</taxon>
        <taxon>Testudines</taxon>
        <taxon>Cryptodira</taxon>
        <taxon>Trionychia</taxon>
        <taxon>Trionychidae</taxon>
        <taxon>Pelodiscus</taxon>
    </lineage>
</organism>
<proteinExistence type="predicted"/>
<protein>
    <recommendedName>
        <fullName evidence="7">Peptidase S1 domain-containing protein</fullName>
    </recommendedName>
</protein>
<dbReference type="SUPFAM" id="SSF50494">
    <property type="entry name" value="Trypsin-like serine proteases"/>
    <property type="match status" value="1"/>
</dbReference>
<dbReference type="GO" id="GO:0005886">
    <property type="term" value="C:plasma membrane"/>
    <property type="evidence" value="ECO:0007669"/>
    <property type="project" value="Ensembl"/>
</dbReference>
<dbReference type="InterPro" id="IPR001314">
    <property type="entry name" value="Peptidase_S1A"/>
</dbReference>
<dbReference type="InterPro" id="IPR033116">
    <property type="entry name" value="TRYPSIN_SER"/>
</dbReference>
<dbReference type="FunFam" id="2.40.10.10:FF:000003">
    <property type="entry name" value="Transmembrane serine protease 3"/>
    <property type="match status" value="1"/>
</dbReference>
<reference evidence="9" key="2">
    <citation type="journal article" date="2013" name="Nat. Genet.">
        <title>The draft genomes of soft-shell turtle and green sea turtle yield insights into the development and evolution of the turtle-specific body plan.</title>
        <authorList>
            <person name="Wang Z."/>
            <person name="Pascual-Anaya J."/>
            <person name="Zadissa A."/>
            <person name="Li W."/>
            <person name="Niimura Y."/>
            <person name="Huang Z."/>
            <person name="Li C."/>
            <person name="White S."/>
            <person name="Xiong Z."/>
            <person name="Fang D."/>
            <person name="Wang B."/>
            <person name="Ming Y."/>
            <person name="Chen Y."/>
            <person name="Zheng Y."/>
            <person name="Kuraku S."/>
            <person name="Pignatelli M."/>
            <person name="Herrero J."/>
            <person name="Beal K."/>
            <person name="Nozawa M."/>
            <person name="Li Q."/>
            <person name="Wang J."/>
            <person name="Zhang H."/>
            <person name="Yu L."/>
            <person name="Shigenobu S."/>
            <person name="Wang J."/>
            <person name="Liu J."/>
            <person name="Flicek P."/>
            <person name="Searle S."/>
            <person name="Wang J."/>
            <person name="Kuratani S."/>
            <person name="Yin Y."/>
            <person name="Aken B."/>
            <person name="Zhang G."/>
            <person name="Irie N."/>
        </authorList>
    </citation>
    <scope>NUCLEOTIDE SEQUENCE [LARGE SCALE GENOMIC DNA]</scope>
    <source>
        <strain evidence="9">Daiwa-1</strain>
    </source>
</reference>
<dbReference type="Pfam" id="PF00089">
    <property type="entry name" value="Trypsin"/>
    <property type="match status" value="1"/>
</dbReference>
<accession>K7F4E8</accession>
<keyword evidence="4" id="KW-1015">Disulfide bond</keyword>
<dbReference type="PANTHER" id="PTHR24252">
    <property type="entry name" value="ACROSIN-RELATED"/>
    <property type="match status" value="1"/>
</dbReference>
<evidence type="ECO:0000256" key="3">
    <source>
        <dbReference type="ARBA" id="ARBA00022825"/>
    </source>
</evidence>
<dbReference type="Ensembl" id="ENSPSIT00000002919.1">
    <property type="protein sequence ID" value="ENSPSIP00000002908.1"/>
    <property type="gene ID" value="ENSPSIG00000002822.1"/>
</dbReference>
<dbReference type="PRINTS" id="PR00722">
    <property type="entry name" value="CHYMOTRYPSIN"/>
</dbReference>
<dbReference type="InterPro" id="IPR001254">
    <property type="entry name" value="Trypsin_dom"/>
</dbReference>
<evidence type="ECO:0000313" key="9">
    <source>
        <dbReference type="Proteomes" id="UP000007267"/>
    </source>
</evidence>
<keyword evidence="1 5" id="KW-0645">Protease</keyword>
<keyword evidence="3 5" id="KW-0720">Serine protease</keyword>
<dbReference type="InterPro" id="IPR043504">
    <property type="entry name" value="Peptidase_S1_PA_chymotrypsin"/>
</dbReference>
<evidence type="ECO:0000259" key="7">
    <source>
        <dbReference type="PROSITE" id="PS50240"/>
    </source>
</evidence>
<evidence type="ECO:0000256" key="2">
    <source>
        <dbReference type="ARBA" id="ARBA00022801"/>
    </source>
</evidence>
<dbReference type="PROSITE" id="PS00135">
    <property type="entry name" value="TRYPSIN_SER"/>
    <property type="match status" value="1"/>
</dbReference>
<dbReference type="InterPro" id="IPR009003">
    <property type="entry name" value="Peptidase_S1_PA"/>
</dbReference>
<evidence type="ECO:0000256" key="5">
    <source>
        <dbReference type="RuleBase" id="RU363034"/>
    </source>
</evidence>
<dbReference type="GO" id="GO:0030425">
    <property type="term" value="C:dendrite"/>
    <property type="evidence" value="ECO:0007669"/>
    <property type="project" value="Ensembl"/>
</dbReference>
<dbReference type="PROSITE" id="PS00134">
    <property type="entry name" value="TRYPSIN_HIS"/>
    <property type="match status" value="1"/>
</dbReference>
<dbReference type="GO" id="GO:0043204">
    <property type="term" value="C:perikaryon"/>
    <property type="evidence" value="ECO:0007669"/>
    <property type="project" value="Ensembl"/>
</dbReference>
<keyword evidence="9" id="KW-1185">Reference proteome</keyword>
<evidence type="ECO:0000313" key="8">
    <source>
        <dbReference type="Ensembl" id="ENSPSIP00000002908.1"/>
    </source>
</evidence>
<reference evidence="9" key="1">
    <citation type="submission" date="2011-10" db="EMBL/GenBank/DDBJ databases">
        <authorList>
            <consortium name="Soft-shell Turtle Genome Consortium"/>
        </authorList>
    </citation>
    <scope>NUCLEOTIDE SEQUENCE [LARGE SCALE GENOMIC DNA]</scope>
    <source>
        <strain evidence="9">Daiwa-1</strain>
    </source>
</reference>
<dbReference type="GeneTree" id="ENSGT00940000163237"/>
<evidence type="ECO:0000256" key="1">
    <source>
        <dbReference type="ARBA" id="ARBA00022670"/>
    </source>
</evidence>
<dbReference type="HOGENOM" id="CLU_006842_7_0_1"/>
<dbReference type="eggNOG" id="KOG3627">
    <property type="taxonomic scope" value="Eukaryota"/>
</dbReference>
<dbReference type="CDD" id="cd00190">
    <property type="entry name" value="Tryp_SPc"/>
    <property type="match status" value="1"/>
</dbReference>
<feature type="region of interest" description="Disordered" evidence="6">
    <location>
        <begin position="1"/>
        <end position="21"/>
    </location>
</feature>
<evidence type="ECO:0000256" key="6">
    <source>
        <dbReference type="SAM" id="MobiDB-lite"/>
    </source>
</evidence>
<dbReference type="SMART" id="SM00020">
    <property type="entry name" value="Tryp_SPc"/>
    <property type="match status" value="1"/>
</dbReference>
<dbReference type="GO" id="GO:0004252">
    <property type="term" value="F:serine-type endopeptidase activity"/>
    <property type="evidence" value="ECO:0007669"/>
    <property type="project" value="Ensembl"/>
</dbReference>
<reference evidence="8" key="3">
    <citation type="submission" date="2025-08" db="UniProtKB">
        <authorList>
            <consortium name="Ensembl"/>
        </authorList>
    </citation>
    <scope>IDENTIFICATION</scope>
</reference>
<dbReference type="STRING" id="13735.ENSPSIP00000002908"/>